<dbReference type="InterPro" id="IPR025952">
    <property type="entry name" value="R3H-assoc_dom"/>
</dbReference>
<accession>A0A9P4K3P3</accession>
<organism evidence="3 4">
    <name type="scientific">Lojkania enalia</name>
    <dbReference type="NCBI Taxonomy" id="147567"/>
    <lineage>
        <taxon>Eukaryota</taxon>
        <taxon>Fungi</taxon>
        <taxon>Dikarya</taxon>
        <taxon>Ascomycota</taxon>
        <taxon>Pezizomycotina</taxon>
        <taxon>Dothideomycetes</taxon>
        <taxon>Pleosporomycetidae</taxon>
        <taxon>Pleosporales</taxon>
        <taxon>Pleosporales incertae sedis</taxon>
        <taxon>Lojkania</taxon>
    </lineage>
</organism>
<evidence type="ECO:0000313" key="3">
    <source>
        <dbReference type="EMBL" id="KAF2260717.1"/>
    </source>
</evidence>
<keyword evidence="4" id="KW-1185">Reference proteome</keyword>
<name>A0A9P4K3P3_9PLEO</name>
<dbReference type="InterPro" id="IPR036867">
    <property type="entry name" value="R3H_dom_sf"/>
</dbReference>
<dbReference type="GO" id="GO:0003676">
    <property type="term" value="F:nucleic acid binding"/>
    <property type="evidence" value="ECO:0007669"/>
    <property type="project" value="InterPro"/>
</dbReference>
<evidence type="ECO:0000256" key="1">
    <source>
        <dbReference type="SAM" id="MobiDB-lite"/>
    </source>
</evidence>
<evidence type="ECO:0000259" key="2">
    <source>
        <dbReference type="Pfam" id="PF13902"/>
    </source>
</evidence>
<dbReference type="Proteomes" id="UP000800093">
    <property type="component" value="Unassembled WGS sequence"/>
</dbReference>
<dbReference type="Pfam" id="PF13902">
    <property type="entry name" value="R3H-assoc"/>
    <property type="match status" value="1"/>
</dbReference>
<feature type="compositionally biased region" description="Polar residues" evidence="1">
    <location>
        <begin position="9"/>
        <end position="19"/>
    </location>
</feature>
<feature type="region of interest" description="Disordered" evidence="1">
    <location>
        <begin position="161"/>
        <end position="186"/>
    </location>
</feature>
<proteinExistence type="predicted"/>
<sequence>MAIHPLNEAPQSPESTPASQPIDIQAWTEEATAAMGAVTINTAGGVQETCVSLAIPLDDVAPAAAVRPMATANTTKEDTSYYKRKQPLRRDSLKRREALLKGKEGSRRRQRWENDRLLSNPHAEPPTPRDWEIHPTHPTRHIPYYLAPLWDAGLSTRSTDRQTAAVKAKSQTRSTAKKPTDPGIVPKELRDKLKRSRGAKGLLMDLEEDVRRWVSAYADKERSAEADGLPLDPDSSDDEIVFVGRNGAMNDLRSPSSSSNVKRELMLFETLEADQGGSFGRWLVHHIGVYYGLRTWSVTVGDPARREAYIGVKDAKMRSGVGRPKICNPMPRPLYGLV</sequence>
<protein>
    <recommendedName>
        <fullName evidence="2">R3H-associated N-terminal domain-containing protein</fullName>
    </recommendedName>
</protein>
<feature type="region of interest" description="Disordered" evidence="1">
    <location>
        <begin position="1"/>
        <end position="20"/>
    </location>
</feature>
<feature type="domain" description="R3H-associated N-terminal" evidence="2">
    <location>
        <begin position="85"/>
        <end position="195"/>
    </location>
</feature>
<gene>
    <name evidence="3" type="ORF">CC78DRAFT_536201</name>
</gene>
<dbReference type="SUPFAM" id="SSF82708">
    <property type="entry name" value="R3H domain"/>
    <property type="match status" value="1"/>
</dbReference>
<dbReference type="PANTHER" id="PTHR32019">
    <property type="entry name" value="R3H DOMAIN-CONTAINING PROTEIN 4"/>
    <property type="match status" value="1"/>
</dbReference>
<feature type="compositionally biased region" description="Basic and acidic residues" evidence="1">
    <location>
        <begin position="88"/>
        <end position="116"/>
    </location>
</feature>
<dbReference type="AlphaFoldDB" id="A0A9P4K3P3"/>
<reference evidence="4" key="1">
    <citation type="journal article" date="2020" name="Stud. Mycol.">
        <title>101 Dothideomycetes genomes: A test case for predicting lifestyles and emergence of pathogens.</title>
        <authorList>
            <person name="Haridas S."/>
            <person name="Albert R."/>
            <person name="Binder M."/>
            <person name="Bloem J."/>
            <person name="LaButti K."/>
            <person name="Salamov A."/>
            <person name="Andreopoulos B."/>
            <person name="Baker S."/>
            <person name="Barry K."/>
            <person name="Bills G."/>
            <person name="Bluhm B."/>
            <person name="Cannon C."/>
            <person name="Castanera R."/>
            <person name="Culley D."/>
            <person name="Daum C."/>
            <person name="Ezra D."/>
            <person name="Gonzalez J."/>
            <person name="Henrissat B."/>
            <person name="Kuo A."/>
            <person name="Liang C."/>
            <person name="Lipzen A."/>
            <person name="Lutzoni F."/>
            <person name="Magnuson J."/>
            <person name="Mondo S."/>
            <person name="Nolan M."/>
            <person name="Ohm R."/>
            <person name="Pangilinan J."/>
            <person name="Park H.-J."/>
            <person name="Ramirez L."/>
            <person name="Alfaro M."/>
            <person name="Sun H."/>
            <person name="Tritt A."/>
            <person name="Yoshinaga Y."/>
            <person name="Zwiers L.-H."/>
            <person name="Turgeon B."/>
            <person name="Goodwin S."/>
            <person name="Spatafora J."/>
            <person name="Crous P."/>
            <person name="Grigoriev I."/>
        </authorList>
    </citation>
    <scope>NUCLEOTIDE SEQUENCE [LARGE SCALE GENOMIC DNA]</scope>
    <source>
        <strain evidence="4">CBS 304.66</strain>
    </source>
</reference>
<comment type="caution">
    <text evidence="3">The sequence shown here is derived from an EMBL/GenBank/DDBJ whole genome shotgun (WGS) entry which is preliminary data.</text>
</comment>
<feature type="region of interest" description="Disordered" evidence="1">
    <location>
        <begin position="71"/>
        <end position="135"/>
    </location>
</feature>
<dbReference type="InterPro" id="IPR039629">
    <property type="entry name" value="R3HDM4"/>
</dbReference>
<dbReference type="PANTHER" id="PTHR32019:SF2">
    <property type="entry name" value="R3H DOMAIN-CONTAINING PROTEIN 4"/>
    <property type="match status" value="1"/>
</dbReference>
<dbReference type="OrthoDB" id="10256743at2759"/>
<dbReference type="EMBL" id="ML986674">
    <property type="protein sequence ID" value="KAF2260717.1"/>
    <property type="molecule type" value="Genomic_DNA"/>
</dbReference>
<evidence type="ECO:0000313" key="4">
    <source>
        <dbReference type="Proteomes" id="UP000800093"/>
    </source>
</evidence>